<evidence type="ECO:0000313" key="2">
    <source>
        <dbReference type="Proteomes" id="UP001219525"/>
    </source>
</evidence>
<proteinExistence type="predicted"/>
<evidence type="ECO:0000313" key="1">
    <source>
        <dbReference type="EMBL" id="KAJ7190675.1"/>
    </source>
</evidence>
<comment type="caution">
    <text evidence="1">The sequence shown here is derived from an EMBL/GenBank/DDBJ whole genome shotgun (WGS) entry which is preliminary data.</text>
</comment>
<reference evidence="1" key="1">
    <citation type="submission" date="2023-03" db="EMBL/GenBank/DDBJ databases">
        <title>Massive genome expansion in bonnet fungi (Mycena s.s.) driven by repeated elements and novel gene families across ecological guilds.</title>
        <authorList>
            <consortium name="Lawrence Berkeley National Laboratory"/>
            <person name="Harder C.B."/>
            <person name="Miyauchi S."/>
            <person name="Viragh M."/>
            <person name="Kuo A."/>
            <person name="Thoen E."/>
            <person name="Andreopoulos B."/>
            <person name="Lu D."/>
            <person name="Skrede I."/>
            <person name="Drula E."/>
            <person name="Henrissat B."/>
            <person name="Morin E."/>
            <person name="Kohler A."/>
            <person name="Barry K."/>
            <person name="LaButti K."/>
            <person name="Morin E."/>
            <person name="Salamov A."/>
            <person name="Lipzen A."/>
            <person name="Mereny Z."/>
            <person name="Hegedus B."/>
            <person name="Baldrian P."/>
            <person name="Stursova M."/>
            <person name="Weitz H."/>
            <person name="Taylor A."/>
            <person name="Grigoriev I.V."/>
            <person name="Nagy L.G."/>
            <person name="Martin F."/>
            <person name="Kauserud H."/>
        </authorList>
    </citation>
    <scope>NUCLEOTIDE SEQUENCE</scope>
    <source>
        <strain evidence="1">9144</strain>
    </source>
</reference>
<dbReference type="AlphaFoldDB" id="A0AAD6UP40"/>
<gene>
    <name evidence="1" type="ORF">GGX14DRAFT_407840</name>
</gene>
<dbReference type="EMBL" id="JARJCW010000145">
    <property type="protein sequence ID" value="KAJ7190675.1"/>
    <property type="molecule type" value="Genomic_DNA"/>
</dbReference>
<dbReference type="Proteomes" id="UP001219525">
    <property type="component" value="Unassembled WGS sequence"/>
</dbReference>
<sequence length="208" mass="23131">MSQRTQCGGVVVSTGDAGNRLRLALKLDYQIPPGRSGQVENRQFPLQSHTPRERVRGYTLADGEERCESRDEGQLIYVAVGEATCLWGLSGSAGSHVDVNRYLACRGAVPYELETTDRPAQAQIPRRRCYGGFGANLECMLITHSPAPTDLHRVVRKCEPRVILSLDGQMNHGLIRVVGRRRLTPSSTREPDWYIEITPERESRTSAA</sequence>
<protein>
    <submittedName>
        <fullName evidence="1">Uncharacterized protein</fullName>
    </submittedName>
</protein>
<accession>A0AAD6UP40</accession>
<name>A0AAD6UP40_9AGAR</name>
<organism evidence="1 2">
    <name type="scientific">Mycena pura</name>
    <dbReference type="NCBI Taxonomy" id="153505"/>
    <lineage>
        <taxon>Eukaryota</taxon>
        <taxon>Fungi</taxon>
        <taxon>Dikarya</taxon>
        <taxon>Basidiomycota</taxon>
        <taxon>Agaricomycotina</taxon>
        <taxon>Agaricomycetes</taxon>
        <taxon>Agaricomycetidae</taxon>
        <taxon>Agaricales</taxon>
        <taxon>Marasmiineae</taxon>
        <taxon>Mycenaceae</taxon>
        <taxon>Mycena</taxon>
    </lineage>
</organism>
<keyword evidence="2" id="KW-1185">Reference proteome</keyword>